<organism evidence="2">
    <name type="scientific">Eutreptiella gymnastica</name>
    <dbReference type="NCBI Taxonomy" id="73025"/>
    <lineage>
        <taxon>Eukaryota</taxon>
        <taxon>Discoba</taxon>
        <taxon>Euglenozoa</taxon>
        <taxon>Euglenida</taxon>
        <taxon>Spirocuta</taxon>
        <taxon>Euglenophyceae</taxon>
        <taxon>Eutreptiales</taxon>
        <taxon>Eutreptiaceae</taxon>
        <taxon>Eutreptiella</taxon>
    </lineage>
</organism>
<reference evidence="2" key="1">
    <citation type="submission" date="2021-01" db="EMBL/GenBank/DDBJ databases">
        <authorList>
            <person name="Corre E."/>
            <person name="Pelletier E."/>
            <person name="Niang G."/>
            <person name="Scheremetjew M."/>
            <person name="Finn R."/>
            <person name="Kale V."/>
            <person name="Holt S."/>
            <person name="Cochrane G."/>
            <person name="Meng A."/>
            <person name="Brown T."/>
            <person name="Cohen L."/>
        </authorList>
    </citation>
    <scope>NUCLEOTIDE SEQUENCE</scope>
    <source>
        <strain evidence="2">CCMP1594</strain>
    </source>
</reference>
<feature type="compositionally biased region" description="Polar residues" evidence="1">
    <location>
        <begin position="237"/>
        <end position="249"/>
    </location>
</feature>
<sequence>MAFQPRPPAPHIVVEHMQPSLRSGRVSDLRGEIAPRPGHKNMPYSPRQAMRTTLENKLGELSTTTQDFQARRAQKDLHTESFRDATMSLVASDRGMQDRVEQFNHELGVVASDIGDLKKTDESDNINFEEMILGRLALLEEQIMMGKNHRRAQVADMAARIDDLEARQKAMLDTTGAQRREVEDMVHCDLANALKEVDALAEQHQKAKMRALAGRGVGESAVVTPPINSPRRKKMTLESQKIPTPNNSQDRTHMAADQIKMSNQIHVLEAELQQQRTLRQQRNMDINNMLGDCSKETQHQVGLLRRSREKTLETEVHPLWKEVQKMREAMVRERASKDDNMQTIFGQVTGYITGFHAEEDDHHTERLEAHARAVDSLENKTFTLEKKVHVSMRDRQAATARITHDFDLETQDRRETEQHIMAAVYMLQSKFQMGMQLNADE</sequence>
<accession>A0A7S4FTA5</accession>
<gene>
    <name evidence="2" type="ORF">EGYM00163_LOCUS25477</name>
</gene>
<dbReference type="AlphaFoldDB" id="A0A7S4FTA5"/>
<evidence type="ECO:0000313" key="2">
    <source>
        <dbReference type="EMBL" id="CAE0814323.1"/>
    </source>
</evidence>
<name>A0A7S4FTA5_9EUGL</name>
<evidence type="ECO:0000256" key="1">
    <source>
        <dbReference type="SAM" id="MobiDB-lite"/>
    </source>
</evidence>
<dbReference type="EMBL" id="HBJA01072367">
    <property type="protein sequence ID" value="CAE0814323.1"/>
    <property type="molecule type" value="Transcribed_RNA"/>
</dbReference>
<protein>
    <submittedName>
        <fullName evidence="2">Uncharacterized protein</fullName>
    </submittedName>
</protein>
<proteinExistence type="predicted"/>
<feature type="region of interest" description="Disordered" evidence="1">
    <location>
        <begin position="221"/>
        <end position="251"/>
    </location>
</feature>